<keyword evidence="9" id="KW-0067">ATP-binding</keyword>
<comment type="caution">
    <text evidence="9">The sequence shown here is derived from an EMBL/GenBank/DDBJ whole genome shotgun (WGS) entry which is preliminary data.</text>
</comment>
<dbReference type="PROSITE" id="PS50929">
    <property type="entry name" value="ABC_TM1F"/>
    <property type="match status" value="1"/>
</dbReference>
<evidence type="ECO:0000256" key="3">
    <source>
        <dbReference type="ARBA" id="ARBA00022692"/>
    </source>
</evidence>
<dbReference type="PROSITE" id="PS50893">
    <property type="entry name" value="ABC_TRANSPORTER_2"/>
    <property type="match status" value="1"/>
</dbReference>
<dbReference type="SUPFAM" id="SSF52540">
    <property type="entry name" value="P-loop containing nucleoside triphosphate hydrolases"/>
    <property type="match status" value="1"/>
</dbReference>
<organism evidence="9 10">
    <name type="scientific">Variovorax defluvii</name>
    <dbReference type="NCBI Taxonomy" id="913761"/>
    <lineage>
        <taxon>Bacteria</taxon>
        <taxon>Pseudomonadati</taxon>
        <taxon>Pseudomonadota</taxon>
        <taxon>Betaproteobacteria</taxon>
        <taxon>Burkholderiales</taxon>
        <taxon>Comamonadaceae</taxon>
        <taxon>Variovorax</taxon>
    </lineage>
</organism>
<dbReference type="RefSeq" id="WP_345535993.1">
    <property type="nucleotide sequence ID" value="NZ_BAABGJ010000007.1"/>
</dbReference>
<accession>A0ABP8H0U2</accession>
<evidence type="ECO:0000259" key="8">
    <source>
        <dbReference type="PROSITE" id="PS50929"/>
    </source>
</evidence>
<evidence type="ECO:0000313" key="9">
    <source>
        <dbReference type="EMBL" id="GAA4332785.1"/>
    </source>
</evidence>
<name>A0ABP8H0U2_9BURK</name>
<dbReference type="Proteomes" id="UP001500975">
    <property type="component" value="Unassembled WGS sequence"/>
</dbReference>
<dbReference type="Gene3D" id="3.40.50.300">
    <property type="entry name" value="P-loop containing nucleotide triphosphate hydrolases"/>
    <property type="match status" value="1"/>
</dbReference>
<feature type="transmembrane region" description="Helical" evidence="6">
    <location>
        <begin position="81"/>
        <end position="101"/>
    </location>
</feature>
<feature type="transmembrane region" description="Helical" evidence="6">
    <location>
        <begin position="151"/>
        <end position="177"/>
    </location>
</feature>
<evidence type="ECO:0000256" key="5">
    <source>
        <dbReference type="ARBA" id="ARBA00023136"/>
    </source>
</evidence>
<evidence type="ECO:0000313" key="10">
    <source>
        <dbReference type="Proteomes" id="UP001500975"/>
    </source>
</evidence>
<evidence type="ECO:0000259" key="7">
    <source>
        <dbReference type="PROSITE" id="PS50893"/>
    </source>
</evidence>
<dbReference type="InterPro" id="IPR036640">
    <property type="entry name" value="ABC1_TM_sf"/>
</dbReference>
<keyword evidence="4 6" id="KW-1133">Transmembrane helix</keyword>
<dbReference type="Pfam" id="PF06472">
    <property type="entry name" value="ABC_membrane_2"/>
    <property type="match status" value="1"/>
</dbReference>
<dbReference type="Pfam" id="PF00005">
    <property type="entry name" value="ABC_tran"/>
    <property type="match status" value="1"/>
</dbReference>
<dbReference type="GO" id="GO:0005524">
    <property type="term" value="F:ATP binding"/>
    <property type="evidence" value="ECO:0007669"/>
    <property type="project" value="UniProtKB-KW"/>
</dbReference>
<sequence>MDASAVSLAEPALKTGVVRQVGVLLGALRRSAVGKTLLALAAGIVVVVGLTAYGQIELNSWNKPFYDAISRRDLEDFIDQLVIFAVIAGVLLVLNVVQRWLTETLQYKLREALVTDLVGLWLQPRRAFWLQGSGPMGAHPDQRMHDDTLKLCDLSVALGVGLLQAAMLFGSFAGVLWVLSKDFSFFYGGQDHPVPGFMLWAAILYAIAGSLMTYWVGKGLITRNAERYAREGEMRFSLTRINEHLDGISLAGGEADEKRRVALHLGEVLRATARVVLGLTNLTWVTAGFGWVTVIAPILVAAPLYFSGKVSFGGLMMAAAAFTQAQSSLRWFVDNFSAIADWRATLLRVAGLRQVLSTDLEARQSGSRIAYTESEGGTLELEALEVRAWTGHDRLDTPHVVVQPGQRLLILGGPGAEKTLLFRALAGLWPWGSGTVRRPRGETIHFMPRGTPYLPRGTLAEALTYAMEPARYPREAMVDALASVGLQRLEPLLDKTGRWERELSMDEQLRLGFARVVLQTPPWLVMDEAFGAFDDDTLTLIIELLNGRLAGTGIVHIGSAGEAHDRVFTQVVRLVKVPEVEPEPDPGPEEDFEP</sequence>
<evidence type="ECO:0000256" key="4">
    <source>
        <dbReference type="ARBA" id="ARBA00022989"/>
    </source>
</evidence>
<protein>
    <submittedName>
        <fullName evidence="9">ABC transporter ATP-binding protein/permease</fullName>
    </submittedName>
</protein>
<proteinExistence type="predicted"/>
<dbReference type="PANTHER" id="PTHR11384">
    <property type="entry name" value="ATP-BINDING CASSETTE, SUB-FAMILY D MEMBER"/>
    <property type="match status" value="1"/>
</dbReference>
<feature type="transmembrane region" description="Helical" evidence="6">
    <location>
        <begin position="197"/>
        <end position="217"/>
    </location>
</feature>
<feature type="domain" description="ABC transmembrane type-1" evidence="8">
    <location>
        <begin position="61"/>
        <end position="341"/>
    </location>
</feature>
<dbReference type="Gene3D" id="1.20.1560.10">
    <property type="entry name" value="ABC transporter type 1, transmembrane domain"/>
    <property type="match status" value="1"/>
</dbReference>
<dbReference type="InterPro" id="IPR050835">
    <property type="entry name" value="ABC_transporter_sub-D"/>
</dbReference>
<dbReference type="InterPro" id="IPR003439">
    <property type="entry name" value="ABC_transporter-like_ATP-bd"/>
</dbReference>
<evidence type="ECO:0000256" key="1">
    <source>
        <dbReference type="ARBA" id="ARBA00004651"/>
    </source>
</evidence>
<dbReference type="InterPro" id="IPR011527">
    <property type="entry name" value="ABC1_TM_dom"/>
</dbReference>
<reference evidence="10" key="1">
    <citation type="journal article" date="2019" name="Int. J. Syst. Evol. Microbiol.">
        <title>The Global Catalogue of Microorganisms (GCM) 10K type strain sequencing project: providing services to taxonomists for standard genome sequencing and annotation.</title>
        <authorList>
            <consortium name="The Broad Institute Genomics Platform"/>
            <consortium name="The Broad Institute Genome Sequencing Center for Infectious Disease"/>
            <person name="Wu L."/>
            <person name="Ma J."/>
        </authorList>
    </citation>
    <scope>NUCLEOTIDE SEQUENCE [LARGE SCALE GENOMIC DNA]</scope>
    <source>
        <strain evidence="10">JCM 17804</strain>
    </source>
</reference>
<keyword evidence="2" id="KW-0813">Transport</keyword>
<keyword evidence="3 6" id="KW-0812">Transmembrane</keyword>
<gene>
    <name evidence="9" type="ORF">GCM10023165_07560</name>
</gene>
<feature type="transmembrane region" description="Helical" evidence="6">
    <location>
        <begin position="37"/>
        <end position="56"/>
    </location>
</feature>
<dbReference type="SUPFAM" id="SSF90123">
    <property type="entry name" value="ABC transporter transmembrane region"/>
    <property type="match status" value="1"/>
</dbReference>
<dbReference type="InterPro" id="IPR027417">
    <property type="entry name" value="P-loop_NTPase"/>
</dbReference>
<keyword evidence="9" id="KW-0547">Nucleotide-binding</keyword>
<evidence type="ECO:0000256" key="2">
    <source>
        <dbReference type="ARBA" id="ARBA00022448"/>
    </source>
</evidence>
<comment type="subcellular location">
    <subcellularLocation>
        <location evidence="1">Cell membrane</location>
        <topology evidence="1">Multi-pass membrane protein</topology>
    </subcellularLocation>
</comment>
<evidence type="ECO:0000256" key="6">
    <source>
        <dbReference type="SAM" id="Phobius"/>
    </source>
</evidence>
<keyword evidence="10" id="KW-1185">Reference proteome</keyword>
<dbReference type="EMBL" id="BAABGJ010000007">
    <property type="protein sequence ID" value="GAA4332785.1"/>
    <property type="molecule type" value="Genomic_DNA"/>
</dbReference>
<dbReference type="PANTHER" id="PTHR11384:SF59">
    <property type="entry name" value="LYSOSOMAL COBALAMIN TRANSPORTER ABCD4"/>
    <property type="match status" value="1"/>
</dbReference>
<feature type="domain" description="ABC transporter" evidence="7">
    <location>
        <begin position="379"/>
        <end position="593"/>
    </location>
</feature>
<feature type="transmembrane region" description="Helical" evidence="6">
    <location>
        <begin position="282"/>
        <end position="306"/>
    </location>
</feature>
<keyword evidence="5 6" id="KW-0472">Membrane</keyword>